<keyword evidence="2" id="KW-1185">Reference proteome</keyword>
<dbReference type="EMBL" id="CP016172">
    <property type="protein sequence ID" value="ANN78926.1"/>
    <property type="molecule type" value="Genomic_DNA"/>
</dbReference>
<dbReference type="KEGG" id="bfz:BAU07_18985"/>
<dbReference type="AlphaFoldDB" id="A0A193GHL6"/>
<protein>
    <submittedName>
        <fullName evidence="1">Uncharacterized protein</fullName>
    </submittedName>
</protein>
<reference evidence="1 2" key="1">
    <citation type="submission" date="2016-06" db="EMBL/GenBank/DDBJ databases">
        <title>Complete genome sequences of Bordetella bronchialis and Bordetella flabilis.</title>
        <authorList>
            <person name="LiPuma J.J."/>
            <person name="Spilker T."/>
        </authorList>
    </citation>
    <scope>NUCLEOTIDE SEQUENCE [LARGE SCALE GENOMIC DNA]</scope>
    <source>
        <strain evidence="1 2">AU10664</strain>
    </source>
</reference>
<gene>
    <name evidence="1" type="ORF">BAU07_18985</name>
</gene>
<evidence type="ECO:0000313" key="2">
    <source>
        <dbReference type="Proteomes" id="UP000091926"/>
    </source>
</evidence>
<dbReference type="Proteomes" id="UP000091926">
    <property type="component" value="Chromosome"/>
</dbReference>
<organism evidence="1 2">
    <name type="scientific">Bordetella flabilis</name>
    <dbReference type="NCBI Taxonomy" id="463014"/>
    <lineage>
        <taxon>Bacteria</taxon>
        <taxon>Pseudomonadati</taxon>
        <taxon>Pseudomonadota</taxon>
        <taxon>Betaproteobacteria</taxon>
        <taxon>Burkholderiales</taxon>
        <taxon>Alcaligenaceae</taxon>
        <taxon>Bordetella</taxon>
    </lineage>
</organism>
<dbReference type="STRING" id="463014.BAU07_18985"/>
<evidence type="ECO:0000313" key="1">
    <source>
        <dbReference type="EMBL" id="ANN78926.1"/>
    </source>
</evidence>
<accession>A0A193GHL6</accession>
<proteinExistence type="predicted"/>
<name>A0A193GHL6_9BORD</name>
<sequence length="90" mass="9513">MGSHKLGLALLVAALVGASFVAGQVVGARDAKLFRAYDQKRESMMARSCGTHATLWRRASTGQYGCLSMNADGDSVIAPVFDAPVLSARR</sequence>